<dbReference type="Gene3D" id="3.40.50.20">
    <property type="match status" value="1"/>
</dbReference>
<keyword evidence="3 4" id="KW-0067">ATP-binding</keyword>
<evidence type="ECO:0000313" key="6">
    <source>
        <dbReference type="EMBL" id="MDQ0155380.1"/>
    </source>
</evidence>
<keyword evidence="1 6" id="KW-0436">Ligase</keyword>
<dbReference type="Gene3D" id="3.30.470.20">
    <property type="entry name" value="ATP-grasp fold, B domain"/>
    <property type="match status" value="1"/>
</dbReference>
<dbReference type="InterPro" id="IPR048764">
    <property type="entry name" value="PylC_N"/>
</dbReference>
<dbReference type="Pfam" id="PF02655">
    <property type="entry name" value="ATP-grasp_3"/>
    <property type="match status" value="1"/>
</dbReference>
<dbReference type="Proteomes" id="UP001231362">
    <property type="component" value="Unassembled WGS sequence"/>
</dbReference>
<dbReference type="InterPro" id="IPR003806">
    <property type="entry name" value="ATP-grasp_PylC-type"/>
</dbReference>
<evidence type="ECO:0000256" key="1">
    <source>
        <dbReference type="ARBA" id="ARBA00022598"/>
    </source>
</evidence>
<reference evidence="6 7" key="1">
    <citation type="submission" date="2023-07" db="EMBL/GenBank/DDBJ databases">
        <title>Genomic Encyclopedia of Type Strains, Phase IV (KMG-IV): sequencing the most valuable type-strain genomes for metagenomic binning, comparative biology and taxonomic classification.</title>
        <authorList>
            <person name="Goeker M."/>
        </authorList>
    </citation>
    <scope>NUCLEOTIDE SEQUENCE [LARGE SCALE GENOMIC DNA]</scope>
    <source>
        <strain evidence="6 7">DSM 23948</strain>
    </source>
</reference>
<dbReference type="RefSeq" id="WP_307149942.1">
    <property type="nucleotide sequence ID" value="NZ_JAUSTU010000006.1"/>
</dbReference>
<dbReference type="GO" id="GO:0004088">
    <property type="term" value="F:carbamoyl-phosphate synthase (glutamine-hydrolyzing) activity"/>
    <property type="evidence" value="ECO:0007669"/>
    <property type="project" value="UniProtKB-EC"/>
</dbReference>
<proteinExistence type="predicted"/>
<dbReference type="InterPro" id="IPR011761">
    <property type="entry name" value="ATP-grasp"/>
</dbReference>
<dbReference type="SUPFAM" id="SSF56059">
    <property type="entry name" value="Glutathione synthetase ATP-binding domain-like"/>
    <property type="match status" value="1"/>
</dbReference>
<organism evidence="6 7">
    <name type="scientific">Anoxybacillus andreesenii</name>
    <dbReference type="NCBI Taxonomy" id="1325932"/>
    <lineage>
        <taxon>Bacteria</taxon>
        <taxon>Bacillati</taxon>
        <taxon>Bacillota</taxon>
        <taxon>Bacilli</taxon>
        <taxon>Bacillales</taxon>
        <taxon>Anoxybacillaceae</taxon>
        <taxon>Anoxybacillus</taxon>
    </lineage>
</organism>
<accession>A0ABT9V357</accession>
<dbReference type="PROSITE" id="PS50975">
    <property type="entry name" value="ATP_GRASP"/>
    <property type="match status" value="1"/>
</dbReference>
<keyword evidence="7" id="KW-1185">Reference proteome</keyword>
<dbReference type="PANTHER" id="PTHR43585:SF2">
    <property type="entry name" value="ATP-GRASP ENZYME FSQD"/>
    <property type="match status" value="1"/>
</dbReference>
<dbReference type="NCBIfam" id="NF009406">
    <property type="entry name" value="PRK12767.1-5"/>
    <property type="match status" value="1"/>
</dbReference>
<gene>
    <name evidence="6" type="ORF">J2S07_001685</name>
</gene>
<evidence type="ECO:0000256" key="3">
    <source>
        <dbReference type="ARBA" id="ARBA00022840"/>
    </source>
</evidence>
<dbReference type="EMBL" id="JAUSTU010000006">
    <property type="protein sequence ID" value="MDQ0155380.1"/>
    <property type="molecule type" value="Genomic_DNA"/>
</dbReference>
<evidence type="ECO:0000256" key="2">
    <source>
        <dbReference type="ARBA" id="ARBA00022741"/>
    </source>
</evidence>
<comment type="caution">
    <text evidence="6">The sequence shown here is derived from an EMBL/GenBank/DDBJ whole genome shotgun (WGS) entry which is preliminary data.</text>
</comment>
<protein>
    <submittedName>
        <fullName evidence="6">Carbamoyl-phosphate synthase large subunit</fullName>
        <ecNumber evidence="6">6.3.5.5</ecNumber>
    </submittedName>
</protein>
<dbReference type="Gene3D" id="3.30.1490.20">
    <property type="entry name" value="ATP-grasp fold, A domain"/>
    <property type="match status" value="1"/>
</dbReference>
<keyword evidence="2 4" id="KW-0547">Nucleotide-binding</keyword>
<dbReference type="PANTHER" id="PTHR43585">
    <property type="entry name" value="FUMIPYRROLE BIOSYNTHESIS PROTEIN C"/>
    <property type="match status" value="1"/>
</dbReference>
<dbReference type="Pfam" id="PF21360">
    <property type="entry name" value="PylC-like_N"/>
    <property type="match status" value="1"/>
</dbReference>
<name>A0ABT9V357_9BACL</name>
<feature type="domain" description="ATP-grasp" evidence="5">
    <location>
        <begin position="117"/>
        <end position="291"/>
    </location>
</feature>
<evidence type="ECO:0000259" key="5">
    <source>
        <dbReference type="PROSITE" id="PS50975"/>
    </source>
</evidence>
<sequence>MNILICSVGRRVKLVEYFRKELNQINGMVVAVDCDPTAPALYHADAYEIVPRIDHQEYISHIKYHCHKYQINAVLSLIDPELSLLAGFKDEFAQDGIEVIVSEKKIVDICFDKYQTYEFLRKREIPAVPTYVNLNEVMNAIKIRELQFPLIVKPRKGSASIGISMVTSLKQLEEYRNEEMVIQPFINGEEYGVDCYIDLITNKPSNIFMKRKIKMRAGETDKSISVKDPELKALVGKLIDVLNPSGPIDIDCFKKEDKYIISEINPRFGGGYLHAHEMGQNFVKNIINNLSGRANTENSPDYKEGTTLVKYDNYLVL</sequence>
<dbReference type="EC" id="6.3.5.5" evidence="6"/>
<evidence type="ECO:0000256" key="4">
    <source>
        <dbReference type="PROSITE-ProRule" id="PRU00409"/>
    </source>
</evidence>
<dbReference type="InterPro" id="IPR052032">
    <property type="entry name" value="ATP-dep_AA_Ligase"/>
</dbReference>
<evidence type="ECO:0000313" key="7">
    <source>
        <dbReference type="Proteomes" id="UP001231362"/>
    </source>
</evidence>
<dbReference type="InterPro" id="IPR013815">
    <property type="entry name" value="ATP_grasp_subdomain_1"/>
</dbReference>